<name>A0ACB8F114_9SAUR</name>
<reference evidence="1" key="1">
    <citation type="submission" date="2021-08" db="EMBL/GenBank/DDBJ databases">
        <title>The first chromosome-level gecko genome reveals the dynamic sex chromosomes of Neotropical dwarf geckos (Sphaerodactylidae: Sphaerodactylus).</title>
        <authorList>
            <person name="Pinto B.J."/>
            <person name="Keating S.E."/>
            <person name="Gamble T."/>
        </authorList>
    </citation>
    <scope>NUCLEOTIDE SEQUENCE</scope>
    <source>
        <strain evidence="1">TG3544</strain>
    </source>
</reference>
<accession>A0ACB8F114</accession>
<organism evidence="1 2">
    <name type="scientific">Sphaerodactylus townsendi</name>
    <dbReference type="NCBI Taxonomy" id="933632"/>
    <lineage>
        <taxon>Eukaryota</taxon>
        <taxon>Metazoa</taxon>
        <taxon>Chordata</taxon>
        <taxon>Craniata</taxon>
        <taxon>Vertebrata</taxon>
        <taxon>Euteleostomi</taxon>
        <taxon>Lepidosauria</taxon>
        <taxon>Squamata</taxon>
        <taxon>Bifurcata</taxon>
        <taxon>Gekkota</taxon>
        <taxon>Sphaerodactylidae</taxon>
        <taxon>Sphaerodactylus</taxon>
    </lineage>
</organism>
<dbReference type="Proteomes" id="UP000827872">
    <property type="component" value="Linkage Group LG05"/>
</dbReference>
<comment type="caution">
    <text evidence="1">The sequence shown here is derived from an EMBL/GenBank/DDBJ whole genome shotgun (WGS) entry which is preliminary data.</text>
</comment>
<protein>
    <submittedName>
        <fullName evidence="1">Uncharacterized protein</fullName>
    </submittedName>
</protein>
<dbReference type="EMBL" id="CM037618">
    <property type="protein sequence ID" value="KAH7998816.1"/>
    <property type="molecule type" value="Genomic_DNA"/>
</dbReference>
<evidence type="ECO:0000313" key="2">
    <source>
        <dbReference type="Proteomes" id="UP000827872"/>
    </source>
</evidence>
<gene>
    <name evidence="1" type="ORF">K3G42_001125</name>
</gene>
<evidence type="ECO:0000313" key="1">
    <source>
        <dbReference type="EMBL" id="KAH7998816.1"/>
    </source>
</evidence>
<proteinExistence type="predicted"/>
<keyword evidence="2" id="KW-1185">Reference proteome</keyword>
<sequence>MGFLIRKNSQQCRVTNLALFVLFILAYIHIAFSRSPINCLEHVRDKWPRDGILRVEIQRNSTRAPIFLQFCENEKFPGMVMEEEEEEEEEEMTVEMFGNNSVRFQLDIEPNVFFEPPRASGAKVLAQNKSQEFSFSGETAPKGMQPLSKTMSKFEMLAKTGKETRLGLRFLPASCFILTFPYHSIFHHLCGIHASSYPALPSVLSVHYYNP</sequence>